<sequence>MIPTTFYSYIQSMEGERKPNGSRSYCATHCSDSDGCIGPFSYCFISNSQR</sequence>
<dbReference type="GeneID" id="38287540"/>
<protein>
    <submittedName>
        <fullName evidence="1">Uncharacterized protein</fullName>
    </submittedName>
</protein>
<accession>A0A346PZZ4</accession>
<name>A0A346PZZ4_9CONI</name>
<keyword evidence="1" id="KW-0934">Plastid</keyword>
<dbReference type="AlphaFoldDB" id="A0A346PZZ4"/>
<evidence type="ECO:0000313" key="1">
    <source>
        <dbReference type="EMBL" id="AXR86320.1"/>
    </source>
</evidence>
<dbReference type="RefSeq" id="YP_009524313.1">
    <property type="nucleotide sequence ID" value="NC_039616.1"/>
</dbReference>
<keyword evidence="1" id="KW-0150">Chloroplast</keyword>
<gene>
    <name evidence="1" type="primary">ycf12</name>
</gene>
<dbReference type="EMBL" id="MG897305">
    <property type="protein sequence ID" value="AXR86320.1"/>
    <property type="molecule type" value="Genomic_DNA"/>
</dbReference>
<organism evidence="1">
    <name type="scientific">Pinus morrisonicola</name>
    <dbReference type="NCBI Taxonomy" id="139307"/>
    <lineage>
        <taxon>Eukaryota</taxon>
        <taxon>Viridiplantae</taxon>
        <taxon>Streptophyta</taxon>
        <taxon>Embryophyta</taxon>
        <taxon>Tracheophyta</taxon>
        <taxon>Spermatophyta</taxon>
        <taxon>Pinopsida</taxon>
        <taxon>Pinidae</taxon>
        <taxon>Conifers I</taxon>
        <taxon>Pinales</taxon>
        <taxon>Pinaceae</taxon>
        <taxon>Pinus</taxon>
        <taxon>Pinus subgen. Strobus</taxon>
    </lineage>
</organism>
<proteinExistence type="predicted"/>
<geneLocation type="chloroplast" evidence="1"/>
<reference evidence="1" key="1">
    <citation type="submission" date="2018-02" db="EMBL/GenBank/DDBJ databases">
        <title>The complete chloroplast genome of Pinus morrisonicola.</title>
        <authorList>
            <person name="Zeb U."/>
            <person name="Li Z."/>
        </authorList>
    </citation>
    <scope>NUCLEOTIDE SEQUENCE</scope>
</reference>